<evidence type="ECO:0000259" key="2">
    <source>
        <dbReference type="PROSITE" id="PS51084"/>
    </source>
</evidence>
<dbReference type="InterPro" id="IPR026026">
    <property type="entry name" value="HIT_Hint"/>
</dbReference>
<evidence type="ECO:0000313" key="3">
    <source>
        <dbReference type="EMBL" id="STX52317.1"/>
    </source>
</evidence>
<dbReference type="Proteomes" id="UP000254794">
    <property type="component" value="Unassembled WGS sequence"/>
</dbReference>
<protein>
    <submittedName>
        <fullName evidence="3">Diadenosine tetraphosphate (Ap4A) hydrolase-like HIT family hydrolase</fullName>
    </submittedName>
</protein>
<evidence type="ECO:0000313" key="4">
    <source>
        <dbReference type="Proteomes" id="UP000254794"/>
    </source>
</evidence>
<accession>A0A378JMM7</accession>
<reference evidence="3 4" key="1">
    <citation type="submission" date="2018-06" db="EMBL/GenBank/DDBJ databases">
        <authorList>
            <consortium name="Pathogen Informatics"/>
            <person name="Doyle S."/>
        </authorList>
    </citation>
    <scope>NUCLEOTIDE SEQUENCE [LARGE SCALE GENOMIC DNA]</scope>
    <source>
        <strain evidence="3 4">NCTC13316</strain>
    </source>
</reference>
<dbReference type="InterPro" id="IPR011146">
    <property type="entry name" value="HIT-like"/>
</dbReference>
<keyword evidence="3" id="KW-0378">Hydrolase</keyword>
<dbReference type="PROSITE" id="PS51084">
    <property type="entry name" value="HIT_2"/>
    <property type="match status" value="1"/>
</dbReference>
<keyword evidence="4" id="KW-1185">Reference proteome</keyword>
<comment type="caution">
    <text evidence="1">Lacks conserved residue(s) required for the propagation of feature annotation.</text>
</comment>
<dbReference type="GO" id="GO:0016787">
    <property type="term" value="F:hydrolase activity"/>
    <property type="evidence" value="ECO:0007669"/>
    <property type="project" value="UniProtKB-KW"/>
</dbReference>
<dbReference type="AlphaFoldDB" id="A0A378JMM7"/>
<dbReference type="PIRSF" id="PIRSF000714">
    <property type="entry name" value="HIT"/>
    <property type="match status" value="1"/>
</dbReference>
<sequence>MSFILNDQIRLTCFELGDGPVSKILLKNNADYPWLILVPKVENIQEIDQLPTKLRYLLTDEICHLSQLVRTYFNIDKVNIGALGNIVSQLHIHIIGRKKGDKLWPHSVWQETESTFYEASTLQVLKDDLCKKIKVIFQEDKAFELI</sequence>
<dbReference type="Gene3D" id="3.30.428.10">
    <property type="entry name" value="HIT-like"/>
    <property type="match status" value="1"/>
</dbReference>
<dbReference type="EMBL" id="UGOD01000001">
    <property type="protein sequence ID" value="STX52317.1"/>
    <property type="molecule type" value="Genomic_DNA"/>
</dbReference>
<dbReference type="Pfam" id="PF01230">
    <property type="entry name" value="HIT"/>
    <property type="match status" value="1"/>
</dbReference>
<dbReference type="SUPFAM" id="SSF54197">
    <property type="entry name" value="HIT-like"/>
    <property type="match status" value="1"/>
</dbReference>
<dbReference type="InterPro" id="IPR036265">
    <property type="entry name" value="HIT-like_sf"/>
</dbReference>
<feature type="domain" description="HIT" evidence="2">
    <location>
        <begin position="35"/>
        <end position="104"/>
    </location>
</feature>
<organism evidence="3 4">
    <name type="scientific">Legionella busanensis</name>
    <dbReference type="NCBI Taxonomy" id="190655"/>
    <lineage>
        <taxon>Bacteria</taxon>
        <taxon>Pseudomonadati</taxon>
        <taxon>Pseudomonadota</taxon>
        <taxon>Gammaproteobacteria</taxon>
        <taxon>Legionellales</taxon>
        <taxon>Legionellaceae</taxon>
        <taxon>Legionella</taxon>
    </lineage>
</organism>
<dbReference type="OrthoDB" id="9799145at2"/>
<name>A0A378JMM7_9GAMM</name>
<proteinExistence type="predicted"/>
<dbReference type="RefSeq" id="WP_115331886.1">
    <property type="nucleotide sequence ID" value="NZ_CAAAHP010000005.1"/>
</dbReference>
<gene>
    <name evidence="3" type="primary">hit1</name>
    <name evidence="3" type="ORF">NCTC13316_02430</name>
</gene>
<evidence type="ECO:0000256" key="1">
    <source>
        <dbReference type="PROSITE-ProRule" id="PRU00464"/>
    </source>
</evidence>